<proteinExistence type="predicted"/>
<accession>A0A1I7C5J2</accession>
<reference evidence="4" key="1">
    <citation type="submission" date="2016-10" db="EMBL/GenBank/DDBJ databases">
        <authorList>
            <person name="Varghese N."/>
            <person name="Submissions S."/>
        </authorList>
    </citation>
    <scope>NUCLEOTIDE SEQUENCE [LARGE SCALE GENOMIC DNA]</scope>
    <source>
        <strain evidence="4">DSM 17465</strain>
    </source>
</reference>
<gene>
    <name evidence="3" type="ORF">SAMN05444141_105199</name>
</gene>
<evidence type="ECO:0000256" key="1">
    <source>
        <dbReference type="SAM" id="SignalP"/>
    </source>
</evidence>
<name>A0A1I7C5J2_9HYPH</name>
<evidence type="ECO:0000259" key="2">
    <source>
        <dbReference type="Pfam" id="PF11412"/>
    </source>
</evidence>
<dbReference type="EMBL" id="FPBD01000005">
    <property type="protein sequence ID" value="SFT94701.1"/>
    <property type="molecule type" value="Genomic_DNA"/>
</dbReference>
<feature type="signal peptide" evidence="1">
    <location>
        <begin position="1"/>
        <end position="23"/>
    </location>
</feature>
<dbReference type="Pfam" id="PF11412">
    <property type="entry name" value="DsbD_N"/>
    <property type="match status" value="1"/>
</dbReference>
<keyword evidence="1" id="KW-0732">Signal</keyword>
<dbReference type="AlphaFoldDB" id="A0A1I7C5J2"/>
<feature type="chain" id="PRO_5010257030" evidence="1">
    <location>
        <begin position="24"/>
        <end position="285"/>
    </location>
</feature>
<sequence>MISRFFKSTLIAAAVLSASVLSALSSSVSEWVIVQGGAVRLIRASEPTPDGLYRGGIEFRLEEGWHTYWRYPGEAGIPTEASFVNSVNIASAELMFPAPKAYSDGFSTSLIYSEKVVLPVLLKRMDDARPAILNANLTFGICKDICIPGQAEVSLVFPAATMKDEVADKLVNDAFAQVPIAQGDLPSQFPEIKVVGEGKERQIEISAKVPAKEKAPELFVEGPAGSYHGVPKLTSVKKGKAHWTLPYIGLPEDVSELELRLTLVTKDGAFEETQNVSVPQTTASN</sequence>
<evidence type="ECO:0000313" key="4">
    <source>
        <dbReference type="Proteomes" id="UP000183371"/>
    </source>
</evidence>
<dbReference type="InterPro" id="IPR028250">
    <property type="entry name" value="DsbDN"/>
</dbReference>
<dbReference type="Proteomes" id="UP000183371">
    <property type="component" value="Unassembled WGS sequence"/>
</dbReference>
<protein>
    <submittedName>
        <fullName evidence="3">Thiol-disulfide interchange protein, contains DsbC and DsbD domains</fullName>
    </submittedName>
</protein>
<feature type="domain" description="Thiol:disulfide interchange protein DsbD N-terminal" evidence="2">
    <location>
        <begin position="54"/>
        <end position="157"/>
    </location>
</feature>
<evidence type="ECO:0000313" key="3">
    <source>
        <dbReference type="EMBL" id="SFT94701.1"/>
    </source>
</evidence>
<organism evidence="3 4">
    <name type="scientific">Pseudovibrio denitrificans</name>
    <dbReference type="NCBI Taxonomy" id="258256"/>
    <lineage>
        <taxon>Bacteria</taxon>
        <taxon>Pseudomonadati</taxon>
        <taxon>Pseudomonadota</taxon>
        <taxon>Alphaproteobacteria</taxon>
        <taxon>Hyphomicrobiales</taxon>
        <taxon>Stappiaceae</taxon>
        <taxon>Pseudovibrio</taxon>
    </lineage>
</organism>
<dbReference type="RefSeq" id="WP_208609048.1">
    <property type="nucleotide sequence ID" value="NZ_FPBD01000005.1"/>
</dbReference>
<keyword evidence="4" id="KW-1185">Reference proteome</keyword>